<dbReference type="EMBL" id="AHAM01000264">
    <property type="protein sequence ID" value="EHK53534.1"/>
    <property type="molecule type" value="Genomic_DNA"/>
</dbReference>
<sequence>SYDESRPDERRFTSMNEGDDAAALDRRLEKEARFDPDVWIVEVEAGDMPIEELIPIVTL</sequence>
<evidence type="ECO:0008006" key="3">
    <source>
        <dbReference type="Google" id="ProtNLM"/>
    </source>
</evidence>
<gene>
    <name evidence="1" type="ORF">MAXJ12_29622</name>
</gene>
<dbReference type="PATRIC" id="fig|1107882.3.peg.5734"/>
<dbReference type="OrthoDB" id="9809136at2"/>
<dbReference type="RefSeq" id="WP_008839494.1">
    <property type="nucleotide sequence ID" value="NZ_AHAM01000264.1"/>
</dbReference>
<protein>
    <recommendedName>
        <fullName evidence="3">DUF1491 family protein</fullName>
    </recommendedName>
</protein>
<evidence type="ECO:0000313" key="1">
    <source>
        <dbReference type="EMBL" id="EHK53534.1"/>
    </source>
</evidence>
<feature type="non-terminal residue" evidence="1">
    <location>
        <position position="1"/>
    </location>
</feature>
<dbReference type="Proteomes" id="UP000003250">
    <property type="component" value="Unassembled WGS sequence"/>
</dbReference>
<name>H0I0E6_9HYPH</name>
<dbReference type="InterPro" id="IPR009964">
    <property type="entry name" value="DUF1491"/>
</dbReference>
<dbReference type="AlphaFoldDB" id="H0I0E6"/>
<accession>H0I0E6</accession>
<organism evidence="1 2">
    <name type="scientific">Mesorhizobium alhagi CCNWXJ12-2</name>
    <dbReference type="NCBI Taxonomy" id="1107882"/>
    <lineage>
        <taxon>Bacteria</taxon>
        <taxon>Pseudomonadati</taxon>
        <taxon>Pseudomonadota</taxon>
        <taxon>Alphaproteobacteria</taxon>
        <taxon>Hyphomicrobiales</taxon>
        <taxon>Phyllobacteriaceae</taxon>
        <taxon>Allomesorhizobium</taxon>
    </lineage>
</organism>
<dbReference type="Gene3D" id="3.40.1530.20">
    <property type="entry name" value="Protein of unknown function (DUF1491)"/>
    <property type="match status" value="1"/>
</dbReference>
<reference evidence="1 2" key="1">
    <citation type="journal article" date="2012" name="J. Bacteriol.">
        <title>Draft Genome Sequence of Mesorhizobium alhagi CCNWXJ12-2T, a Novel Salt-Resistant Species Isolated from the Desert of Northwestern China.</title>
        <authorList>
            <person name="Zhou M."/>
            <person name="Chen W."/>
            <person name="Chen H."/>
            <person name="Wei G."/>
        </authorList>
    </citation>
    <scope>NUCLEOTIDE SEQUENCE [LARGE SCALE GENOMIC DNA]</scope>
    <source>
        <strain evidence="1 2">CCNWXJ12-2</strain>
    </source>
</reference>
<evidence type="ECO:0000313" key="2">
    <source>
        <dbReference type="Proteomes" id="UP000003250"/>
    </source>
</evidence>
<keyword evidence="2" id="KW-1185">Reference proteome</keyword>
<proteinExistence type="predicted"/>
<dbReference type="Pfam" id="PF07372">
    <property type="entry name" value="DUF1491"/>
    <property type="match status" value="1"/>
</dbReference>